<evidence type="ECO:0000259" key="7">
    <source>
        <dbReference type="Pfam" id="PF08281"/>
    </source>
</evidence>
<evidence type="ECO:0000256" key="3">
    <source>
        <dbReference type="ARBA" id="ARBA00023082"/>
    </source>
</evidence>
<organism evidence="8 9">
    <name type="scientific">Novosphingobium mangrovi</name>
    <name type="common">ex Hu et al. 2023</name>
    <dbReference type="NCBI Taxonomy" id="2930094"/>
    <lineage>
        <taxon>Bacteria</taxon>
        <taxon>Pseudomonadati</taxon>
        <taxon>Pseudomonadota</taxon>
        <taxon>Alphaproteobacteria</taxon>
        <taxon>Sphingomonadales</taxon>
        <taxon>Sphingomonadaceae</taxon>
        <taxon>Novosphingobium</taxon>
    </lineage>
</organism>
<dbReference type="RefSeq" id="WP_243796450.1">
    <property type="nucleotide sequence ID" value="NZ_JALHAT010000001.1"/>
</dbReference>
<gene>
    <name evidence="8" type="ORF">MTR65_01200</name>
</gene>
<comment type="similarity">
    <text evidence="1">Belongs to the sigma-70 factor family. ECF subfamily.</text>
</comment>
<keyword evidence="9" id="KW-1185">Reference proteome</keyword>
<sequence length="176" mass="19482">MSETTPPSGLEAAFLAHRETLLRFLRARGAGEAAEDILHEVWLRVSTRESGPVAAPLAYLHSVANSLMIDRYRSQQKAQAREREWSAAQTLSGEASPHPSAEREVFAAREAARVLAMLDGLGARVARVFRLHRVEGMAQKDVAREVGISLSTVEGDLRKAYRALDEWKRHGEGEEP</sequence>
<dbReference type="NCBIfam" id="TIGR02937">
    <property type="entry name" value="sigma70-ECF"/>
    <property type="match status" value="1"/>
</dbReference>
<keyword evidence="2" id="KW-0805">Transcription regulation</keyword>
<feature type="domain" description="RNA polymerase sigma-70 region 2" evidence="6">
    <location>
        <begin position="16"/>
        <end position="77"/>
    </location>
</feature>
<reference evidence="8" key="1">
    <citation type="submission" date="2022-03" db="EMBL/GenBank/DDBJ databases">
        <title>Identification of a novel bacterium isolated from mangrove sediments.</title>
        <authorList>
            <person name="Pan X."/>
        </authorList>
    </citation>
    <scope>NUCLEOTIDE SEQUENCE</scope>
    <source>
        <strain evidence="8">B2637</strain>
    </source>
</reference>
<dbReference type="PANTHER" id="PTHR43133:SF63">
    <property type="entry name" value="RNA POLYMERASE SIGMA FACTOR FECI-RELATED"/>
    <property type="match status" value="1"/>
</dbReference>
<evidence type="ECO:0000256" key="5">
    <source>
        <dbReference type="SAM" id="MobiDB-lite"/>
    </source>
</evidence>
<evidence type="ECO:0000256" key="1">
    <source>
        <dbReference type="ARBA" id="ARBA00010641"/>
    </source>
</evidence>
<evidence type="ECO:0000259" key="6">
    <source>
        <dbReference type="Pfam" id="PF04542"/>
    </source>
</evidence>
<proteinExistence type="inferred from homology"/>
<dbReference type="SUPFAM" id="SSF88946">
    <property type="entry name" value="Sigma2 domain of RNA polymerase sigma factors"/>
    <property type="match status" value="1"/>
</dbReference>
<dbReference type="SUPFAM" id="SSF88659">
    <property type="entry name" value="Sigma3 and sigma4 domains of RNA polymerase sigma factors"/>
    <property type="match status" value="1"/>
</dbReference>
<dbReference type="Proteomes" id="UP001162802">
    <property type="component" value="Unassembled WGS sequence"/>
</dbReference>
<dbReference type="InterPro" id="IPR013324">
    <property type="entry name" value="RNA_pol_sigma_r3/r4-like"/>
</dbReference>
<dbReference type="InterPro" id="IPR013249">
    <property type="entry name" value="RNA_pol_sigma70_r4_t2"/>
</dbReference>
<name>A0ABT0A7W1_9SPHN</name>
<feature type="region of interest" description="Disordered" evidence="5">
    <location>
        <begin position="80"/>
        <end position="101"/>
    </location>
</feature>
<dbReference type="InterPro" id="IPR014284">
    <property type="entry name" value="RNA_pol_sigma-70_dom"/>
</dbReference>
<dbReference type="PANTHER" id="PTHR43133">
    <property type="entry name" value="RNA POLYMERASE ECF-TYPE SIGMA FACTO"/>
    <property type="match status" value="1"/>
</dbReference>
<feature type="domain" description="RNA polymerase sigma factor 70 region 4 type 2" evidence="7">
    <location>
        <begin position="113"/>
        <end position="164"/>
    </location>
</feature>
<dbReference type="Gene3D" id="1.10.1740.10">
    <property type="match status" value="1"/>
</dbReference>
<dbReference type="EMBL" id="JALHAT010000001">
    <property type="protein sequence ID" value="MCJ1959295.1"/>
    <property type="molecule type" value="Genomic_DNA"/>
</dbReference>
<evidence type="ECO:0000256" key="2">
    <source>
        <dbReference type="ARBA" id="ARBA00023015"/>
    </source>
</evidence>
<evidence type="ECO:0000313" key="9">
    <source>
        <dbReference type="Proteomes" id="UP001162802"/>
    </source>
</evidence>
<keyword evidence="4" id="KW-0804">Transcription</keyword>
<keyword evidence="3" id="KW-0731">Sigma factor</keyword>
<evidence type="ECO:0000256" key="4">
    <source>
        <dbReference type="ARBA" id="ARBA00023163"/>
    </source>
</evidence>
<dbReference type="Gene3D" id="1.10.10.10">
    <property type="entry name" value="Winged helix-like DNA-binding domain superfamily/Winged helix DNA-binding domain"/>
    <property type="match status" value="1"/>
</dbReference>
<dbReference type="InterPro" id="IPR013325">
    <property type="entry name" value="RNA_pol_sigma_r2"/>
</dbReference>
<dbReference type="Pfam" id="PF04542">
    <property type="entry name" value="Sigma70_r2"/>
    <property type="match status" value="1"/>
</dbReference>
<dbReference type="InterPro" id="IPR036388">
    <property type="entry name" value="WH-like_DNA-bd_sf"/>
</dbReference>
<dbReference type="Pfam" id="PF08281">
    <property type="entry name" value="Sigma70_r4_2"/>
    <property type="match status" value="1"/>
</dbReference>
<evidence type="ECO:0000313" key="8">
    <source>
        <dbReference type="EMBL" id="MCJ1959295.1"/>
    </source>
</evidence>
<dbReference type="InterPro" id="IPR007627">
    <property type="entry name" value="RNA_pol_sigma70_r2"/>
</dbReference>
<protein>
    <submittedName>
        <fullName evidence="8">RNA polymerase sigma factor</fullName>
    </submittedName>
</protein>
<accession>A0ABT0A7W1</accession>
<comment type="caution">
    <text evidence="8">The sequence shown here is derived from an EMBL/GenBank/DDBJ whole genome shotgun (WGS) entry which is preliminary data.</text>
</comment>
<dbReference type="InterPro" id="IPR039425">
    <property type="entry name" value="RNA_pol_sigma-70-like"/>
</dbReference>